<evidence type="ECO:0008006" key="3">
    <source>
        <dbReference type="Google" id="ProtNLM"/>
    </source>
</evidence>
<name>A0A3S5BZ57_9PLAT</name>
<feature type="non-terminal residue" evidence="1">
    <location>
        <position position="1"/>
    </location>
</feature>
<comment type="caution">
    <text evidence="1">The sequence shown here is derived from an EMBL/GenBank/DDBJ whole genome shotgun (WGS) entry which is preliminary data.</text>
</comment>
<dbReference type="AlphaFoldDB" id="A0A3S5BZ57"/>
<gene>
    <name evidence="1" type="ORF">PXEA_LOCUS18919</name>
</gene>
<dbReference type="Proteomes" id="UP000784294">
    <property type="component" value="Unassembled WGS sequence"/>
</dbReference>
<accession>A0A3S5BZ57</accession>
<evidence type="ECO:0000313" key="2">
    <source>
        <dbReference type="Proteomes" id="UP000784294"/>
    </source>
</evidence>
<proteinExistence type="predicted"/>
<dbReference type="EMBL" id="CAAALY010074228">
    <property type="protein sequence ID" value="VEL25479.1"/>
    <property type="molecule type" value="Genomic_DNA"/>
</dbReference>
<organism evidence="1 2">
    <name type="scientific">Protopolystoma xenopodis</name>
    <dbReference type="NCBI Taxonomy" id="117903"/>
    <lineage>
        <taxon>Eukaryota</taxon>
        <taxon>Metazoa</taxon>
        <taxon>Spiralia</taxon>
        <taxon>Lophotrochozoa</taxon>
        <taxon>Platyhelminthes</taxon>
        <taxon>Monogenea</taxon>
        <taxon>Polyopisthocotylea</taxon>
        <taxon>Polystomatidea</taxon>
        <taxon>Polystomatidae</taxon>
        <taxon>Protopolystoma</taxon>
    </lineage>
</organism>
<protein>
    <recommendedName>
        <fullName evidence="3">Ig-like domain-containing protein</fullName>
    </recommendedName>
</protein>
<dbReference type="Gene3D" id="2.60.40.10">
    <property type="entry name" value="Immunoglobulins"/>
    <property type="match status" value="1"/>
</dbReference>
<dbReference type="InterPro" id="IPR013783">
    <property type="entry name" value="Ig-like_fold"/>
</dbReference>
<reference evidence="1" key="1">
    <citation type="submission" date="2018-11" db="EMBL/GenBank/DDBJ databases">
        <authorList>
            <consortium name="Pathogen Informatics"/>
        </authorList>
    </citation>
    <scope>NUCLEOTIDE SEQUENCE</scope>
</reference>
<evidence type="ECO:0000313" key="1">
    <source>
        <dbReference type="EMBL" id="VEL25479.1"/>
    </source>
</evidence>
<sequence length="186" mass="20654">TLTIGSVRPNDEGSYTCSPDIETEVRHSRTFHLRVLRKAVLSVTPTDTIVSRLGVSVRLNCSLGQTFRGSRDKINRENSRVGAYDSGGRSIASLSRSIGSRNGGAEGDTVHHITGKMFTDTANWIPLSYEQNTHYGKTVGPGWFFNGRQLDQLADQRDFNIQGTYKLKIIQKFACLSEFTALLKIQ</sequence>
<keyword evidence="2" id="KW-1185">Reference proteome</keyword>